<organism evidence="1 2">
    <name type="scientific">Cytobacillus horneckiae</name>
    <dbReference type="NCBI Taxonomy" id="549687"/>
    <lineage>
        <taxon>Bacteria</taxon>
        <taxon>Bacillati</taxon>
        <taxon>Bacillota</taxon>
        <taxon>Bacilli</taxon>
        <taxon>Bacillales</taxon>
        <taxon>Bacillaceae</taxon>
        <taxon>Cytobacillus</taxon>
    </lineage>
</organism>
<dbReference type="AlphaFoldDB" id="A0A2N0ZHS7"/>
<keyword evidence="2" id="KW-1185">Reference proteome</keyword>
<evidence type="ECO:0000313" key="2">
    <source>
        <dbReference type="Proteomes" id="UP000233343"/>
    </source>
</evidence>
<evidence type="ECO:0000313" key="1">
    <source>
        <dbReference type="EMBL" id="PKG29046.1"/>
    </source>
</evidence>
<gene>
    <name evidence="1" type="ORF">CWS20_09765</name>
</gene>
<dbReference type="EMBL" id="PISD01000019">
    <property type="protein sequence ID" value="PKG29046.1"/>
    <property type="molecule type" value="Genomic_DNA"/>
</dbReference>
<dbReference type="Proteomes" id="UP000233343">
    <property type="component" value="Unassembled WGS sequence"/>
</dbReference>
<proteinExistence type="predicted"/>
<name>A0A2N0ZHS7_9BACI</name>
<sequence>MAETINMTDVKINQDRIIIENKNLFTPFITTDEEYSMLLLHWNWLTGNWDIVHRQQGGGVVLWKTDASSAFFVWNLSPKDKVESIEFALKNRSVFFTIRQGSQIRSTNCFNNRN</sequence>
<dbReference type="RefSeq" id="WP_066198870.1">
    <property type="nucleotide sequence ID" value="NZ_JARMMB010000010.1"/>
</dbReference>
<reference evidence="1 2" key="1">
    <citation type="journal article" date="2010" name="Int. J. Syst. Evol. Microbiol.">
        <title>Bacillus horneckiae sp. nov., isolated from a spacecraft-assembly clean room.</title>
        <authorList>
            <person name="Vaishampayan P."/>
            <person name="Probst A."/>
            <person name="Krishnamurthi S."/>
            <person name="Ghosh S."/>
            <person name="Osman S."/>
            <person name="McDowall A."/>
            <person name="Ruckmani A."/>
            <person name="Mayilraj S."/>
            <person name="Venkateswaran K."/>
        </authorList>
    </citation>
    <scope>NUCLEOTIDE SEQUENCE [LARGE SCALE GENOMIC DNA]</scope>
    <source>
        <strain evidence="2">1PO1SC</strain>
    </source>
</reference>
<protein>
    <submittedName>
        <fullName evidence="1">Uncharacterized protein</fullName>
    </submittedName>
</protein>
<comment type="caution">
    <text evidence="1">The sequence shown here is derived from an EMBL/GenBank/DDBJ whole genome shotgun (WGS) entry which is preliminary data.</text>
</comment>
<accession>A0A2N0ZHS7</accession>